<name>A0A173M9U9_9BACT</name>
<dbReference type="EMBL" id="FTOR01000010">
    <property type="protein sequence ID" value="SIT31003.1"/>
    <property type="molecule type" value="Genomic_DNA"/>
</dbReference>
<accession>A0A173M9U9</accession>
<dbReference type="OrthoDB" id="9810174at2"/>
<protein>
    <submittedName>
        <fullName evidence="2">Microcystin-dependent protein</fullName>
    </submittedName>
</protein>
<proteinExistence type="predicted"/>
<dbReference type="RefSeq" id="WP_076381635.1">
    <property type="nucleotide sequence ID" value="NZ_AP017422.1"/>
</dbReference>
<dbReference type="Gene3D" id="3.90.1340.10">
    <property type="entry name" value="Phage tail collar domain"/>
    <property type="match status" value="1"/>
</dbReference>
<dbReference type="Pfam" id="PF07484">
    <property type="entry name" value="Collar"/>
    <property type="match status" value="1"/>
</dbReference>
<reference evidence="3" key="1">
    <citation type="submission" date="2017-01" db="EMBL/GenBank/DDBJ databases">
        <authorList>
            <person name="Varghese N."/>
            <person name="Submissions S."/>
        </authorList>
    </citation>
    <scope>NUCLEOTIDE SEQUENCE [LARGE SCALE GENOMIC DNA]</scope>
    <source>
        <strain evidence="3">DSM 21054</strain>
    </source>
</reference>
<gene>
    <name evidence="2" type="ORF">SAMN05421788_11046</name>
</gene>
<evidence type="ECO:0000313" key="3">
    <source>
        <dbReference type="Proteomes" id="UP000186917"/>
    </source>
</evidence>
<organism evidence="2 3">
    <name type="scientific">Filimonas lacunae</name>
    <dbReference type="NCBI Taxonomy" id="477680"/>
    <lineage>
        <taxon>Bacteria</taxon>
        <taxon>Pseudomonadati</taxon>
        <taxon>Bacteroidota</taxon>
        <taxon>Chitinophagia</taxon>
        <taxon>Chitinophagales</taxon>
        <taxon>Chitinophagaceae</taxon>
        <taxon>Filimonas</taxon>
    </lineage>
</organism>
<sequence>MQGTIGEIRMFGGTFAPTGWMLCQGQQLNLNDFQTVYAVMGTTFGGDGVNSFLLPALGGRVPIGTGQRPGGANVVIGQVMGTEQVTLTTANLPQHSHTPTFTLNNTAVGASVSMKAATTAGATTPVNNNLGTDAATAFYATATAGTRVPLAASSVPVTGFAGPNPTITLSVFGNSLPHDNMQPYTAVNYIVCVYGVFPSRN</sequence>
<dbReference type="Proteomes" id="UP000186917">
    <property type="component" value="Unassembled WGS sequence"/>
</dbReference>
<dbReference type="AlphaFoldDB" id="A0A173M9U9"/>
<dbReference type="SUPFAM" id="SSF88874">
    <property type="entry name" value="Receptor-binding domain of short tail fibre protein gp12"/>
    <property type="match status" value="1"/>
</dbReference>
<dbReference type="KEGG" id="fln:FLA_0304"/>
<evidence type="ECO:0000313" key="2">
    <source>
        <dbReference type="EMBL" id="SIT31003.1"/>
    </source>
</evidence>
<dbReference type="InterPro" id="IPR037053">
    <property type="entry name" value="Phage_tail_collar_dom_sf"/>
</dbReference>
<evidence type="ECO:0000259" key="1">
    <source>
        <dbReference type="Pfam" id="PF07484"/>
    </source>
</evidence>
<feature type="domain" description="Phage tail collar" evidence="1">
    <location>
        <begin position="6"/>
        <end position="62"/>
    </location>
</feature>
<keyword evidence="3" id="KW-1185">Reference proteome</keyword>
<dbReference type="InterPro" id="IPR011083">
    <property type="entry name" value="Phage_tail_collar_dom"/>
</dbReference>
<dbReference type="STRING" id="477680.SAMN05421788_11046"/>